<dbReference type="PANTHER" id="PTHR34384:SF5">
    <property type="entry name" value="L-2,3-DIAMINOPROPANOATE--CITRATE LIGASE"/>
    <property type="match status" value="1"/>
</dbReference>
<dbReference type="Gene3D" id="1.10.150.640">
    <property type="entry name" value="AcsD, thumb domain, helical bundle"/>
    <property type="match status" value="1"/>
</dbReference>
<dbReference type="Pfam" id="PF06276">
    <property type="entry name" value="FhuF"/>
    <property type="match status" value="1"/>
</dbReference>
<dbReference type="InterPro" id="IPR043033">
    <property type="entry name" value="PvsD/AcsD-like_thumb_beta"/>
</dbReference>
<sequence length="608" mass="69899">MIAQSTSQYYQQSLIKEKAAQRSISGLLNCYCREFASLRGEVQINPQFGVTDWPQAIKYGNRNKHEHLMLITLTKSRAWILVRIADLKKLGQCRYLSAPYLKSQGSGWQRLNYQELSSVLLQNLALELNQPFNHELLTQIENSVANSCLFLTYPANGAPDRLQYDGFIRSEQSLIWGHAWHPTPKSREGIDDTMLLSISPESGAKFKLPLLAVHNTLLKVLNCEGYEPLVALRKLTTQNIPAEFQVLPCHPYQLARFQSTALFKAALALGKIKWLGESQIDWFPTSSVRTLYAPETDYFLKFSLHIRLTNCVRKNAWYELESAIFITELIRKFNAQVKQFFPAFELMEEPASVTIDLSHLSIQQSLNNQAEQINQLSEAFGLLFRSAYTQNEVNQFQPRVAAALFADDENFSSVALSGIQALATHQSLSYIDACHLWFEHYLKNLLPPVFYYFFKLGIIFEPHLQNTVIGFTEHLPSRIQLRDLEGTKLVAEKWSEADLAELSDRARESVIYCREQGYRRIAYCTLINNISEAIHYLSGSNWQLENQLWLMVRQQIIQYQNDFGHEPELEALVDGDDIPCKCNLMTRLLKQADRQAEYIYLSNPMREL</sequence>
<dbReference type="Gene3D" id="1.10.510.40">
    <property type="match status" value="1"/>
</dbReference>
<dbReference type="PANTHER" id="PTHR34384">
    <property type="entry name" value="L-2,3-DIAMINOPROPANOATE--CITRATE LIGASE"/>
    <property type="match status" value="1"/>
</dbReference>
<evidence type="ECO:0000313" key="2">
    <source>
        <dbReference type="Proteomes" id="UP001548189"/>
    </source>
</evidence>
<dbReference type="EMBL" id="JBEVCJ010000011">
    <property type="protein sequence ID" value="MET1255526.1"/>
    <property type="molecule type" value="Genomic_DNA"/>
</dbReference>
<keyword evidence="2" id="KW-1185">Reference proteome</keyword>
<dbReference type="InterPro" id="IPR037455">
    <property type="entry name" value="LucA/IucC-like"/>
</dbReference>
<proteinExistence type="predicted"/>
<dbReference type="InterPro" id="IPR043032">
    <property type="entry name" value="PvsD/AcsD-like_thumb_helix"/>
</dbReference>
<accession>A0ABV2BUB8</accession>
<dbReference type="Gene3D" id="2.30.30.1240">
    <property type="entry name" value="AscD, thumb domain, four stranded beta-sheet"/>
    <property type="match status" value="1"/>
</dbReference>
<comment type="caution">
    <text evidence="1">The sequence shown here is derived from an EMBL/GenBank/DDBJ whole genome shotgun (WGS) entry which is preliminary data.</text>
</comment>
<dbReference type="InterPro" id="IPR007310">
    <property type="entry name" value="Aerobactin_biosyn_IucA/IucC_N"/>
</dbReference>
<dbReference type="InterPro" id="IPR022770">
    <property type="entry name" value="IucA/IucC-like_C"/>
</dbReference>
<name>A0ABV2BUB8_9GAMM</name>
<dbReference type="Proteomes" id="UP001548189">
    <property type="component" value="Unassembled WGS sequence"/>
</dbReference>
<reference evidence="1 2" key="1">
    <citation type="submission" date="2024-06" db="EMBL/GenBank/DDBJ databases">
        <authorList>
            <person name="Li F."/>
        </authorList>
    </citation>
    <scope>NUCLEOTIDE SEQUENCE [LARGE SCALE GENOMIC DNA]</scope>
    <source>
        <strain evidence="1 2">GXAS 311</strain>
    </source>
</reference>
<protein>
    <submittedName>
        <fullName evidence="1">IucA/IucC family protein</fullName>
    </submittedName>
</protein>
<evidence type="ECO:0000313" key="1">
    <source>
        <dbReference type="EMBL" id="MET1255526.1"/>
    </source>
</evidence>
<gene>
    <name evidence="1" type="ORF">ABVT43_10340</name>
</gene>
<organism evidence="1 2">
    <name type="scientific">Aliikangiella maris</name>
    <dbReference type="NCBI Taxonomy" id="3162458"/>
    <lineage>
        <taxon>Bacteria</taxon>
        <taxon>Pseudomonadati</taxon>
        <taxon>Pseudomonadota</taxon>
        <taxon>Gammaproteobacteria</taxon>
        <taxon>Oceanospirillales</taxon>
        <taxon>Pleioneaceae</taxon>
        <taxon>Aliikangiella</taxon>
    </lineage>
</organism>
<dbReference type="Pfam" id="PF04183">
    <property type="entry name" value="IucA_IucC"/>
    <property type="match status" value="1"/>
</dbReference>